<dbReference type="Pfam" id="PF18962">
    <property type="entry name" value="Por_Secre_tail"/>
    <property type="match status" value="1"/>
</dbReference>
<organism evidence="3 4">
    <name type="scientific">Mesonia aestuariivivens</name>
    <dbReference type="NCBI Taxonomy" id="2796128"/>
    <lineage>
        <taxon>Bacteria</taxon>
        <taxon>Pseudomonadati</taxon>
        <taxon>Bacteroidota</taxon>
        <taxon>Flavobacteriia</taxon>
        <taxon>Flavobacteriales</taxon>
        <taxon>Flavobacteriaceae</taxon>
        <taxon>Mesonia</taxon>
    </lineage>
</organism>
<evidence type="ECO:0000313" key="4">
    <source>
        <dbReference type="Proteomes" id="UP000719267"/>
    </source>
</evidence>
<name>A0ABS6W253_9FLAO</name>
<dbReference type="RefSeq" id="WP_219040137.1">
    <property type="nucleotide sequence ID" value="NZ_JAHWDF010000007.1"/>
</dbReference>
<evidence type="ECO:0000313" key="3">
    <source>
        <dbReference type="EMBL" id="MBW2961804.1"/>
    </source>
</evidence>
<feature type="domain" description="Secretion system C-terminal sorting" evidence="2">
    <location>
        <begin position="3"/>
        <end position="57"/>
    </location>
</feature>
<dbReference type="Proteomes" id="UP000719267">
    <property type="component" value="Unassembled WGS sequence"/>
</dbReference>
<dbReference type="EMBL" id="JAHWDF010000007">
    <property type="protein sequence ID" value="MBW2961804.1"/>
    <property type="molecule type" value="Genomic_DNA"/>
</dbReference>
<keyword evidence="4" id="KW-1185">Reference proteome</keyword>
<evidence type="ECO:0000259" key="2">
    <source>
        <dbReference type="Pfam" id="PF18962"/>
    </source>
</evidence>
<sequence length="59" mass="6705">MSEVAITIYSITGRKVLEKQLKNDGFYHQKLDVSTLSRGSYLIKFQSGNQVTTKKLILN</sequence>
<comment type="caution">
    <text evidence="3">The sequence shown here is derived from an EMBL/GenBank/DDBJ whole genome shotgun (WGS) entry which is preliminary data.</text>
</comment>
<gene>
    <name evidence="3" type="ORF">KW502_08330</name>
</gene>
<dbReference type="NCBIfam" id="TIGR04183">
    <property type="entry name" value="Por_Secre_tail"/>
    <property type="match status" value="1"/>
</dbReference>
<keyword evidence="1" id="KW-0732">Signal</keyword>
<protein>
    <submittedName>
        <fullName evidence="3">T9SS type A sorting domain-containing protein</fullName>
    </submittedName>
</protein>
<proteinExistence type="predicted"/>
<reference evidence="3 4" key="1">
    <citation type="submission" date="2021-07" db="EMBL/GenBank/DDBJ databases">
        <title>Mesonia aestuariivivens sp. nov., isolated from a tidal flat.</title>
        <authorList>
            <person name="Kim Y.-O."/>
            <person name="Yoon J.-H."/>
        </authorList>
    </citation>
    <scope>NUCLEOTIDE SEQUENCE [LARGE SCALE GENOMIC DNA]</scope>
    <source>
        <strain evidence="3 4">JHPTF-M18</strain>
    </source>
</reference>
<accession>A0ABS6W253</accession>
<dbReference type="InterPro" id="IPR026444">
    <property type="entry name" value="Secre_tail"/>
</dbReference>
<evidence type="ECO:0000256" key="1">
    <source>
        <dbReference type="ARBA" id="ARBA00022729"/>
    </source>
</evidence>